<organism evidence="2 3">
    <name type="scientific">Phyllosticta citricarpa</name>
    <dbReference type="NCBI Taxonomy" id="55181"/>
    <lineage>
        <taxon>Eukaryota</taxon>
        <taxon>Fungi</taxon>
        <taxon>Dikarya</taxon>
        <taxon>Ascomycota</taxon>
        <taxon>Pezizomycotina</taxon>
        <taxon>Dothideomycetes</taxon>
        <taxon>Dothideomycetes incertae sedis</taxon>
        <taxon>Botryosphaeriales</taxon>
        <taxon>Phyllostictaceae</taxon>
        <taxon>Phyllosticta</taxon>
    </lineage>
</organism>
<dbReference type="EMBL" id="JBBPDW010000004">
    <property type="protein sequence ID" value="KAK7553717.1"/>
    <property type="molecule type" value="Genomic_DNA"/>
</dbReference>
<protein>
    <submittedName>
        <fullName evidence="2">Uncharacterized protein</fullName>
    </submittedName>
</protein>
<evidence type="ECO:0000313" key="2">
    <source>
        <dbReference type="EMBL" id="KAK7553717.1"/>
    </source>
</evidence>
<sequence>MSHGQSSSSGYGPSMHPASSKSRRAMARSDEEVEENIVEENFRVGWPILQPLPTKFVECDSQEEEQELVTDWEQASNAIHNILTSQSVDIHRFRLGRQRTAGTSSLVPLVHVLAYNKNSGRASWHNAVLRLARSLENFVVNDVQIHVEIVEYGYPRILPAATEDAPLDIWSNTIAPQVMGILARGSMLWQSMSLVRLSSAHHPDDSLSVLIEAADVFNPAWGNVRPEIASDLRSTSCKLAVWQMQAVEGLGGRDPNTRNLHEDRWGPIMYPGDGIAPEEVEDSTGTVGGFVHLQSQDWTTNPHILTNFHVIKTPSLEESLRPYPLRSMCLPRGSSPYPVKIPSHFDTSQMLKNYSSSLQSWHEYIHDRRGGRPSLVEKAEMGITLARLELEKAEKRVAEVHKCISQVDASSKRPAGAVRATSGYQHVTFGEKKFPLDWALIEVEPSRLINCLPPAGSYDKTLVQENFVSPPWSTQQADEKWTRFPKASSKVVKLGRMTGWTAARLGKPSCFWRSLAKDDCEVGDRYDKHGTVVECLQIFSHYEGQTTAEPFAAGGDSGSVIRDFYTGAWIGLLFGAHPSGWALATPMEAVIRSIEEVTGEKVVDPAPMD</sequence>
<gene>
    <name evidence="2" type="ORF">IWX46DRAFT_578309</name>
</gene>
<proteinExistence type="predicted"/>
<evidence type="ECO:0000313" key="3">
    <source>
        <dbReference type="Proteomes" id="UP001365128"/>
    </source>
</evidence>
<comment type="caution">
    <text evidence="2">The sequence shown here is derived from an EMBL/GenBank/DDBJ whole genome shotgun (WGS) entry which is preliminary data.</text>
</comment>
<name>A0ABR1MPB8_9PEZI</name>
<evidence type="ECO:0000256" key="1">
    <source>
        <dbReference type="SAM" id="MobiDB-lite"/>
    </source>
</evidence>
<dbReference type="Proteomes" id="UP001365128">
    <property type="component" value="Unassembled WGS sequence"/>
</dbReference>
<keyword evidence="3" id="KW-1185">Reference proteome</keyword>
<feature type="compositionally biased region" description="Polar residues" evidence="1">
    <location>
        <begin position="1"/>
        <end position="11"/>
    </location>
</feature>
<reference evidence="2 3" key="1">
    <citation type="submission" date="2024-04" db="EMBL/GenBank/DDBJ databases">
        <title>Phyllosticta paracitricarpa is synonymous to the EU quarantine fungus P. citricarpa based on phylogenomic analyses.</title>
        <authorList>
            <consortium name="Lawrence Berkeley National Laboratory"/>
            <person name="Van Ingen-Buijs V.A."/>
            <person name="Van Westerhoven A.C."/>
            <person name="Haridas S."/>
            <person name="Skiadas P."/>
            <person name="Martin F."/>
            <person name="Groenewald J.Z."/>
            <person name="Crous P.W."/>
            <person name="Seidl M.F."/>
        </authorList>
    </citation>
    <scope>NUCLEOTIDE SEQUENCE [LARGE SCALE GENOMIC DNA]</scope>
    <source>
        <strain evidence="2 3">CBS 122670</strain>
    </source>
</reference>
<feature type="region of interest" description="Disordered" evidence="1">
    <location>
        <begin position="1"/>
        <end position="32"/>
    </location>
</feature>
<accession>A0ABR1MPB8</accession>